<feature type="region of interest" description="Disordered" evidence="1">
    <location>
        <begin position="1"/>
        <end position="39"/>
    </location>
</feature>
<organism evidence="2 3">
    <name type="scientific">Metapseudomonas furukawaii</name>
    <name type="common">Pseudomonas furukawaii</name>
    <dbReference type="NCBI Taxonomy" id="1149133"/>
    <lineage>
        <taxon>Bacteria</taxon>
        <taxon>Pseudomonadati</taxon>
        <taxon>Pseudomonadota</taxon>
        <taxon>Gammaproteobacteria</taxon>
        <taxon>Pseudomonadales</taxon>
        <taxon>Pseudomonadaceae</taxon>
        <taxon>Metapseudomonas</taxon>
    </lineage>
</organism>
<proteinExistence type="predicted"/>
<accession>A0AAD1C0M2</accession>
<dbReference type="EMBL" id="AP014862">
    <property type="protein sequence ID" value="BAU74645.1"/>
    <property type="molecule type" value="Genomic_DNA"/>
</dbReference>
<evidence type="ECO:0000256" key="1">
    <source>
        <dbReference type="SAM" id="MobiDB-lite"/>
    </source>
</evidence>
<evidence type="ECO:0000313" key="2">
    <source>
        <dbReference type="EMBL" id="BAU74645.1"/>
    </source>
</evidence>
<name>A0AAD1C0M2_METFU</name>
<evidence type="ECO:0000313" key="3">
    <source>
        <dbReference type="Proteomes" id="UP000218554"/>
    </source>
</evidence>
<reference evidence="2 3" key="2">
    <citation type="journal article" date="2017" name="Int. J. Syst. Evol. Microbiol.">
        <title>Pseudomonas furukawaii sp. nov., a polychlorinated biphenyl-degrading bacterium isolated from biphenyl-contaminated soil in Japan.</title>
        <authorList>
            <person name="Kimura N."/>
            <person name="Watanabe T."/>
            <person name="Suenaga H."/>
            <person name="Fujihara H."/>
            <person name="Futagami T."/>
            <person name="Goto M."/>
            <person name="Hanada S."/>
            <person name="Hirose J."/>
        </authorList>
    </citation>
    <scope>NUCLEOTIDE SEQUENCE [LARGE SCALE GENOMIC DNA]</scope>
    <source>
        <strain evidence="3">DSM 10086 / NBRC 110670 / KF707</strain>
    </source>
</reference>
<dbReference type="Proteomes" id="UP000218554">
    <property type="component" value="Chromosome"/>
</dbReference>
<sequence>MAPGNRPIRQTPSKGLLVNKPAPNRRLIFNNKPQAGYPE</sequence>
<protein>
    <submittedName>
        <fullName evidence="2">VgrG protein</fullName>
    </submittedName>
</protein>
<dbReference type="KEGG" id="pfuw:KF707C_29570"/>
<keyword evidence="3" id="KW-1185">Reference proteome</keyword>
<reference evidence="3" key="1">
    <citation type="submission" date="2015-05" db="EMBL/GenBank/DDBJ databases">
        <title>Draft genome sequencing of a biphenyl-degrading bacterium, Pseudomonas balearica KF707 (=NBRC110670).</title>
        <authorList>
            <person name="Kimura N."/>
            <person name="Hirose J."/>
            <person name="Watanabe T."/>
            <person name="Suenaga H."/>
            <person name="Fujihara H."/>
            <person name="Noguchi M."/>
            <person name="Hashimoto M."/>
            <person name="Shimodaira J."/>
            <person name="Tsuchikane K."/>
            <person name="Hosoyama A."/>
            <person name="Yamazoe A."/>
            <person name="Fujita N."/>
            <person name="Furukawa K."/>
        </authorList>
    </citation>
    <scope>NUCLEOTIDE SEQUENCE [LARGE SCALE GENOMIC DNA]</scope>
    <source>
        <strain evidence="3">DSM 10086 / NBRC 110670 / KF707</strain>
    </source>
</reference>
<dbReference type="AlphaFoldDB" id="A0AAD1C0M2"/>
<gene>
    <name evidence="2" type="ORF">KF707C_29570</name>
</gene>